<organism evidence="1 2">
    <name type="scientific">Filimonas lacunae</name>
    <dbReference type="NCBI Taxonomy" id="477680"/>
    <lineage>
        <taxon>Bacteria</taxon>
        <taxon>Pseudomonadati</taxon>
        <taxon>Bacteroidota</taxon>
        <taxon>Chitinophagia</taxon>
        <taxon>Chitinophagales</taxon>
        <taxon>Chitinophagaceae</taxon>
        <taxon>Filimonas</taxon>
    </lineage>
</organism>
<evidence type="ECO:0000313" key="2">
    <source>
        <dbReference type="Proteomes" id="UP000186917"/>
    </source>
</evidence>
<dbReference type="EMBL" id="FTOR01000008">
    <property type="protein sequence ID" value="SIT29235.1"/>
    <property type="molecule type" value="Genomic_DNA"/>
</dbReference>
<proteinExistence type="predicted"/>
<dbReference type="Proteomes" id="UP000186917">
    <property type="component" value="Unassembled WGS sequence"/>
</dbReference>
<dbReference type="InterPro" id="IPR003772">
    <property type="entry name" value="YceD"/>
</dbReference>
<reference evidence="2" key="1">
    <citation type="submission" date="2017-01" db="EMBL/GenBank/DDBJ databases">
        <authorList>
            <person name="Varghese N."/>
            <person name="Submissions S."/>
        </authorList>
    </citation>
    <scope>NUCLEOTIDE SEQUENCE [LARGE SCALE GENOMIC DNA]</scope>
    <source>
        <strain evidence="2">DSM 21054</strain>
    </source>
</reference>
<dbReference type="STRING" id="477680.SAMN05421788_108255"/>
<dbReference type="OrthoDB" id="1524821at2"/>
<name>A0A173MDT6_9BACT</name>
<dbReference type="RefSeq" id="WP_076381267.1">
    <property type="nucleotide sequence ID" value="NZ_AP017422.1"/>
</dbReference>
<protein>
    <submittedName>
        <fullName evidence="1">Uncharacterized metal-binding protein YceD, DUF177 family</fullName>
    </submittedName>
</protein>
<dbReference type="KEGG" id="fln:FLA_1612"/>
<evidence type="ECO:0000313" key="1">
    <source>
        <dbReference type="EMBL" id="SIT29235.1"/>
    </source>
</evidence>
<accession>A0A173MDT6</accession>
<keyword evidence="2" id="KW-1185">Reference proteome</keyword>
<sequence length="181" mass="21254">MNYRREYEIAFVGLKPGDHNFTYQIEDKFFAHYGEQDFTNCHAEVKLLLEKNNGFMMLKFDIGGTADVNCDRCGNPIHLHLWDEFKIIVKLVDEPEKMNETEEDPDVYYISKGESHLHLEDWIYEFVNLSIPVQKACGEDEEGNSQCNPEVLEKLRKMEEDVNKAENPIWKGLDKFKENLE</sequence>
<gene>
    <name evidence="1" type="ORF">SAMN05421788_108255</name>
</gene>
<dbReference type="AlphaFoldDB" id="A0A173MDT6"/>
<dbReference type="Pfam" id="PF02620">
    <property type="entry name" value="YceD"/>
    <property type="match status" value="1"/>
</dbReference>